<keyword evidence="2" id="KW-0808">Transferase</keyword>
<evidence type="ECO:0000313" key="3">
    <source>
        <dbReference type="Proteomes" id="UP000182598"/>
    </source>
</evidence>
<keyword evidence="3" id="KW-1185">Reference proteome</keyword>
<dbReference type="InterPro" id="IPR001206">
    <property type="entry name" value="Diacylglycerol_kinase_cat_dom"/>
</dbReference>
<evidence type="ECO:0000259" key="1">
    <source>
        <dbReference type="PROSITE" id="PS50146"/>
    </source>
</evidence>
<dbReference type="Proteomes" id="UP000182598">
    <property type="component" value="Unassembled WGS sequence"/>
</dbReference>
<dbReference type="AlphaFoldDB" id="A0A0K6GUZ6"/>
<dbReference type="EMBL" id="CYHB01000001">
    <property type="protein sequence ID" value="CUA82557.1"/>
    <property type="molecule type" value="Genomic_DNA"/>
</dbReference>
<sequence length="297" mass="33366">MPKLHVVIYYNVLCQPAKRYAQAYERFFNHQQYKVTTLASTASRHHDIKQLRQHCKHATECVVIGGDGSMNIAANVLAHTATALSAIPMGTGNDFAYSQGLTHWRWRMRNEVIQQTQAIGRVQPANSHMKEQYFVNHVGCGLSVDLMALQPRWLKQSVGKLSYSIALLRYLFGRESLRSRIRHASHWDDGQIVALGRCIGGGITVYPQATRQHTQLAWIGIPKMPRWCQLKALFNVWRGHVDRVSDLKYAIGQQFSLGDAEHRIELDGDIYFHGPATVSAVANALVVTLPVVAAQKS</sequence>
<dbReference type="PROSITE" id="PS50146">
    <property type="entry name" value="DAGK"/>
    <property type="match status" value="1"/>
</dbReference>
<organism evidence="2 3">
    <name type="scientific">Pseudidiomarina woesei</name>
    <dbReference type="NCBI Taxonomy" id="1381080"/>
    <lineage>
        <taxon>Bacteria</taxon>
        <taxon>Pseudomonadati</taxon>
        <taxon>Pseudomonadota</taxon>
        <taxon>Gammaproteobacteria</taxon>
        <taxon>Alteromonadales</taxon>
        <taxon>Idiomarinaceae</taxon>
        <taxon>Pseudidiomarina</taxon>
    </lineage>
</organism>
<protein>
    <submittedName>
        <fullName evidence="2">Diacylglycerol kinase family enzyme</fullName>
    </submittedName>
</protein>
<feature type="domain" description="DAGKc" evidence="1">
    <location>
        <begin position="62"/>
        <end position="124"/>
    </location>
</feature>
<dbReference type="InterPro" id="IPR017438">
    <property type="entry name" value="ATP-NAD_kinase_N"/>
</dbReference>
<dbReference type="RefSeq" id="WP_055437836.1">
    <property type="nucleotide sequence ID" value="NZ_CYHB01000001.1"/>
</dbReference>
<reference evidence="3" key="1">
    <citation type="submission" date="2015-08" db="EMBL/GenBank/DDBJ databases">
        <authorList>
            <person name="Varghese N."/>
        </authorList>
    </citation>
    <scope>NUCLEOTIDE SEQUENCE [LARGE SCALE GENOMIC DNA]</scope>
    <source>
        <strain evidence="3">DSM 27808</strain>
    </source>
</reference>
<dbReference type="Gene3D" id="3.40.50.10330">
    <property type="entry name" value="Probable inorganic polyphosphate/atp-NAD kinase, domain 1"/>
    <property type="match status" value="1"/>
</dbReference>
<dbReference type="Pfam" id="PF00781">
    <property type="entry name" value="DAGK_cat"/>
    <property type="match status" value="1"/>
</dbReference>
<dbReference type="Gene3D" id="2.60.200.40">
    <property type="match status" value="1"/>
</dbReference>
<name>A0A0K6GUZ6_9GAMM</name>
<dbReference type="OrthoDB" id="142078at2"/>
<gene>
    <name evidence="2" type="ORF">Ga0061064_0097</name>
</gene>
<dbReference type="InterPro" id="IPR016064">
    <property type="entry name" value="NAD/diacylglycerol_kinase_sf"/>
</dbReference>
<dbReference type="SUPFAM" id="SSF111331">
    <property type="entry name" value="NAD kinase/diacylglycerol kinase-like"/>
    <property type="match status" value="1"/>
</dbReference>
<dbReference type="GO" id="GO:0016301">
    <property type="term" value="F:kinase activity"/>
    <property type="evidence" value="ECO:0007669"/>
    <property type="project" value="UniProtKB-KW"/>
</dbReference>
<proteinExistence type="predicted"/>
<evidence type="ECO:0000313" key="2">
    <source>
        <dbReference type="EMBL" id="CUA82557.1"/>
    </source>
</evidence>
<keyword evidence="2" id="KW-0418">Kinase</keyword>
<accession>A0A0K6GUZ6</accession>